<name>A0A955L716_9BACT</name>
<proteinExistence type="predicted"/>
<reference evidence="1" key="1">
    <citation type="submission" date="2020-04" db="EMBL/GenBank/DDBJ databases">
        <authorList>
            <person name="Zhang T."/>
        </authorList>
    </citation>
    <scope>NUCLEOTIDE SEQUENCE</scope>
    <source>
        <strain evidence="1">HKST-UBA14</strain>
    </source>
</reference>
<protein>
    <submittedName>
        <fullName evidence="1">Uncharacterized protein</fullName>
    </submittedName>
</protein>
<dbReference type="Proteomes" id="UP000783287">
    <property type="component" value="Unassembled WGS sequence"/>
</dbReference>
<dbReference type="EMBL" id="JAGQLK010000246">
    <property type="protein sequence ID" value="MCA9384080.1"/>
    <property type="molecule type" value="Genomic_DNA"/>
</dbReference>
<reference evidence="1" key="2">
    <citation type="journal article" date="2021" name="Microbiome">
        <title>Successional dynamics and alternative stable states in a saline activated sludge microbial community over 9 years.</title>
        <authorList>
            <person name="Wang Y."/>
            <person name="Ye J."/>
            <person name="Ju F."/>
            <person name="Liu L."/>
            <person name="Boyd J.A."/>
            <person name="Deng Y."/>
            <person name="Parks D.H."/>
            <person name="Jiang X."/>
            <person name="Yin X."/>
            <person name="Woodcroft B.J."/>
            <person name="Tyson G.W."/>
            <person name="Hugenholtz P."/>
            <person name="Polz M.F."/>
            <person name="Zhang T."/>
        </authorList>
    </citation>
    <scope>NUCLEOTIDE SEQUENCE</scope>
    <source>
        <strain evidence="1">HKST-UBA14</strain>
    </source>
</reference>
<sequence>EDGNNCRDFTRGLIGALDEGGYDSEILAVSGILENGEKWVHEVVITNTEPPYVIEPQTGQTWLEPDAEVYFASTYKLRNVITVALGKYLR</sequence>
<gene>
    <name evidence="1" type="ORF">KC909_07000</name>
</gene>
<evidence type="ECO:0000313" key="1">
    <source>
        <dbReference type="EMBL" id="MCA9384080.1"/>
    </source>
</evidence>
<feature type="non-terminal residue" evidence="1">
    <location>
        <position position="1"/>
    </location>
</feature>
<evidence type="ECO:0000313" key="2">
    <source>
        <dbReference type="Proteomes" id="UP000783287"/>
    </source>
</evidence>
<organism evidence="1 2">
    <name type="scientific">Candidatus Dojkabacteria bacterium</name>
    <dbReference type="NCBI Taxonomy" id="2099670"/>
    <lineage>
        <taxon>Bacteria</taxon>
        <taxon>Candidatus Dojkabacteria</taxon>
    </lineage>
</organism>
<comment type="caution">
    <text evidence="1">The sequence shown here is derived from an EMBL/GenBank/DDBJ whole genome shotgun (WGS) entry which is preliminary data.</text>
</comment>
<accession>A0A955L716</accession>
<dbReference type="AlphaFoldDB" id="A0A955L716"/>